<dbReference type="SMART" id="SM00220">
    <property type="entry name" value="S_TKc"/>
    <property type="match status" value="1"/>
</dbReference>
<evidence type="ECO:0000259" key="7">
    <source>
        <dbReference type="PROSITE" id="PS50011"/>
    </source>
</evidence>
<keyword evidence="6" id="KW-0732">Signal</keyword>
<dbReference type="AlphaFoldDB" id="A0AAV5VY74"/>
<dbReference type="GO" id="GO:0004674">
    <property type="term" value="F:protein serine/threonine kinase activity"/>
    <property type="evidence" value="ECO:0007669"/>
    <property type="project" value="UniProtKB-KW"/>
</dbReference>
<evidence type="ECO:0000256" key="6">
    <source>
        <dbReference type="SAM" id="SignalP"/>
    </source>
</evidence>
<dbReference type="FunFam" id="1.10.510.10:FF:000624">
    <property type="entry name" value="Mitogen-activated protein kinase"/>
    <property type="match status" value="1"/>
</dbReference>
<evidence type="ECO:0000313" key="9">
    <source>
        <dbReference type="Proteomes" id="UP001432322"/>
    </source>
</evidence>
<feature type="non-terminal residue" evidence="8">
    <location>
        <position position="1"/>
    </location>
</feature>
<name>A0AAV5VY74_9BILA</name>
<dbReference type="Proteomes" id="UP001432322">
    <property type="component" value="Unassembled WGS sequence"/>
</dbReference>
<accession>A0AAV5VY74</accession>
<keyword evidence="3" id="KW-0547">Nucleotide-binding</keyword>
<dbReference type="PANTHER" id="PTHR24055">
    <property type="entry name" value="MITOGEN-ACTIVATED PROTEIN KINASE"/>
    <property type="match status" value="1"/>
</dbReference>
<dbReference type="Pfam" id="PF00069">
    <property type="entry name" value="Pkinase"/>
    <property type="match status" value="1"/>
</dbReference>
<comment type="caution">
    <text evidence="8">The sequence shown here is derived from an EMBL/GenBank/DDBJ whole genome shotgun (WGS) entry which is preliminary data.</text>
</comment>
<keyword evidence="9" id="KW-1185">Reference proteome</keyword>
<dbReference type="EMBL" id="BTSY01000004">
    <property type="protein sequence ID" value="GMT24562.1"/>
    <property type="molecule type" value="Genomic_DNA"/>
</dbReference>
<evidence type="ECO:0000313" key="8">
    <source>
        <dbReference type="EMBL" id="GMT24562.1"/>
    </source>
</evidence>
<dbReference type="Gene3D" id="3.30.200.20">
    <property type="entry name" value="Phosphorylase Kinase, domain 1"/>
    <property type="match status" value="1"/>
</dbReference>
<evidence type="ECO:0000256" key="3">
    <source>
        <dbReference type="ARBA" id="ARBA00022741"/>
    </source>
</evidence>
<dbReference type="InterPro" id="IPR050117">
    <property type="entry name" value="MAPK"/>
</dbReference>
<keyword evidence="4" id="KW-0418">Kinase</keyword>
<keyword evidence="5" id="KW-0067">ATP-binding</keyword>
<dbReference type="GO" id="GO:0005524">
    <property type="term" value="F:ATP binding"/>
    <property type="evidence" value="ECO:0007669"/>
    <property type="project" value="UniProtKB-KW"/>
</dbReference>
<dbReference type="SUPFAM" id="SSF56112">
    <property type="entry name" value="Protein kinase-like (PK-like)"/>
    <property type="match status" value="1"/>
</dbReference>
<feature type="chain" id="PRO_5043842930" description="Protein kinase domain-containing protein" evidence="6">
    <location>
        <begin position="26"/>
        <end position="408"/>
    </location>
</feature>
<reference evidence="8" key="1">
    <citation type="submission" date="2023-10" db="EMBL/GenBank/DDBJ databases">
        <title>Genome assembly of Pristionchus species.</title>
        <authorList>
            <person name="Yoshida K."/>
            <person name="Sommer R.J."/>
        </authorList>
    </citation>
    <scope>NUCLEOTIDE SEQUENCE</scope>
    <source>
        <strain evidence="8">RS5133</strain>
    </source>
</reference>
<organism evidence="8 9">
    <name type="scientific">Pristionchus fissidentatus</name>
    <dbReference type="NCBI Taxonomy" id="1538716"/>
    <lineage>
        <taxon>Eukaryota</taxon>
        <taxon>Metazoa</taxon>
        <taxon>Ecdysozoa</taxon>
        <taxon>Nematoda</taxon>
        <taxon>Chromadorea</taxon>
        <taxon>Rhabditida</taxon>
        <taxon>Rhabditina</taxon>
        <taxon>Diplogasteromorpha</taxon>
        <taxon>Diplogasteroidea</taxon>
        <taxon>Neodiplogasteridae</taxon>
        <taxon>Pristionchus</taxon>
    </lineage>
</organism>
<feature type="domain" description="Protein kinase" evidence="7">
    <location>
        <begin position="50"/>
        <end position="367"/>
    </location>
</feature>
<proteinExistence type="predicted"/>
<gene>
    <name evidence="8" type="ORF">PFISCL1PPCAC_15859</name>
</gene>
<dbReference type="Gene3D" id="1.10.510.10">
    <property type="entry name" value="Transferase(Phosphotransferase) domain 1"/>
    <property type="match status" value="1"/>
</dbReference>
<sequence>RSEHGERIVFIFVLRVLDCLPMANAMPEFIDIGGEELGEFCVPRSLCAGYSHPIGLEKGGYGLVVQLESKVPSLPDRAVKMFFTPFKDVKKAQRCYRELQLLSGLRHEHIVKMRSAYVTETTAPELYTVYLTMDYAGVNLFCLIRQESEELHVITLRMYKKMLSQLLRALKYLHSANVIHRDLKPDNIAIDNNWKLTLIDFGLARAIDNDNIATRNAGMSFYRALEATAFSDADETLDYNEKVDMWSLGAILCEMIIGTPIFEHSFPLGKAIEICGTVPERILKMIETRTRNPTHVDKLVIKDLRRRSRQSERKDFLDLLSGSTARSWLRGDVTSNGDLIVDFINRTLNFDPDNRMSVKEALAHPFLAEVREESREVDSGRLRMTDDAPSTIEECRDRILQLVREHRE</sequence>
<keyword evidence="2" id="KW-0808">Transferase</keyword>
<evidence type="ECO:0000256" key="5">
    <source>
        <dbReference type="ARBA" id="ARBA00022840"/>
    </source>
</evidence>
<evidence type="ECO:0000256" key="2">
    <source>
        <dbReference type="ARBA" id="ARBA00022679"/>
    </source>
</evidence>
<keyword evidence="1" id="KW-0723">Serine/threonine-protein kinase</keyword>
<dbReference type="InterPro" id="IPR000719">
    <property type="entry name" value="Prot_kinase_dom"/>
</dbReference>
<dbReference type="PROSITE" id="PS50011">
    <property type="entry name" value="PROTEIN_KINASE_DOM"/>
    <property type="match status" value="1"/>
</dbReference>
<evidence type="ECO:0000256" key="1">
    <source>
        <dbReference type="ARBA" id="ARBA00022527"/>
    </source>
</evidence>
<protein>
    <recommendedName>
        <fullName evidence="7">Protein kinase domain-containing protein</fullName>
    </recommendedName>
</protein>
<feature type="signal peptide" evidence="6">
    <location>
        <begin position="1"/>
        <end position="25"/>
    </location>
</feature>
<dbReference type="InterPro" id="IPR011009">
    <property type="entry name" value="Kinase-like_dom_sf"/>
</dbReference>
<evidence type="ECO:0000256" key="4">
    <source>
        <dbReference type="ARBA" id="ARBA00022777"/>
    </source>
</evidence>